<sequence length="67" mass="7919">MNFYQAGMLRSKTHWLKNYEIPENNQFLRRVEEGVGVEDLRLKLGIVLKESGEFIKKISSRLPLWVL</sequence>
<keyword evidence="2" id="KW-1185">Reference proteome</keyword>
<gene>
    <name evidence="1" type="ORF">QOZ95_004233</name>
</gene>
<evidence type="ECO:0000313" key="1">
    <source>
        <dbReference type="EMBL" id="MDQ0496047.1"/>
    </source>
</evidence>
<name>A0ABU0L440_9BACL</name>
<reference evidence="1 2" key="1">
    <citation type="submission" date="2023-07" db="EMBL/GenBank/DDBJ databases">
        <title>Genomic Encyclopedia of Type Strains, Phase IV (KMG-IV): sequencing the most valuable type-strain genomes for metagenomic binning, comparative biology and taxonomic classification.</title>
        <authorList>
            <person name="Goeker M."/>
        </authorList>
    </citation>
    <scope>NUCLEOTIDE SEQUENCE [LARGE SCALE GENOMIC DNA]</scope>
    <source>
        <strain evidence="1 2">DSM 14914</strain>
    </source>
</reference>
<accession>A0ABU0L440</accession>
<protein>
    <submittedName>
        <fullName evidence="1">Uncharacterized protein</fullName>
    </submittedName>
</protein>
<evidence type="ECO:0000313" key="2">
    <source>
        <dbReference type="Proteomes" id="UP001242811"/>
    </source>
</evidence>
<comment type="caution">
    <text evidence="1">The sequence shown here is derived from an EMBL/GenBank/DDBJ whole genome shotgun (WGS) entry which is preliminary data.</text>
</comment>
<dbReference type="Proteomes" id="UP001242811">
    <property type="component" value="Unassembled WGS sequence"/>
</dbReference>
<organism evidence="1 2">
    <name type="scientific">Paenibacillus brasilensis</name>
    <dbReference type="NCBI Taxonomy" id="128574"/>
    <lineage>
        <taxon>Bacteria</taxon>
        <taxon>Bacillati</taxon>
        <taxon>Bacillota</taxon>
        <taxon>Bacilli</taxon>
        <taxon>Bacillales</taxon>
        <taxon>Paenibacillaceae</taxon>
        <taxon>Paenibacillus</taxon>
    </lineage>
</organism>
<proteinExistence type="predicted"/>
<dbReference type="EMBL" id="JAUSWA010000030">
    <property type="protein sequence ID" value="MDQ0496047.1"/>
    <property type="molecule type" value="Genomic_DNA"/>
</dbReference>